<dbReference type="PANTHER" id="PTHR24305">
    <property type="entry name" value="CYTOCHROME P450"/>
    <property type="match status" value="1"/>
</dbReference>
<feature type="region of interest" description="Disordered" evidence="13">
    <location>
        <begin position="338"/>
        <end position="357"/>
    </location>
</feature>
<dbReference type="Gene3D" id="1.10.630.10">
    <property type="entry name" value="Cytochrome P450"/>
    <property type="match status" value="1"/>
</dbReference>
<keyword evidence="8 14" id="KW-1133">Transmembrane helix</keyword>
<keyword evidence="10" id="KW-0408">Iron</keyword>
<name>A0ABR1JXL6_9AGAR</name>
<keyword evidence="5" id="KW-0349">Heme</keyword>
<dbReference type="InterPro" id="IPR036396">
    <property type="entry name" value="Cyt_P450_sf"/>
</dbReference>
<evidence type="ECO:0000313" key="15">
    <source>
        <dbReference type="EMBL" id="KAK7468925.1"/>
    </source>
</evidence>
<protein>
    <recommendedName>
        <fullName evidence="17">Cytochrome P450</fullName>
    </recommendedName>
</protein>
<evidence type="ECO:0000256" key="9">
    <source>
        <dbReference type="ARBA" id="ARBA00023002"/>
    </source>
</evidence>
<evidence type="ECO:0008006" key="17">
    <source>
        <dbReference type="Google" id="ProtNLM"/>
    </source>
</evidence>
<reference evidence="15 16" key="1">
    <citation type="submission" date="2024-01" db="EMBL/GenBank/DDBJ databases">
        <title>A draft genome for the cacao thread blight pathogen Marasmiellus scandens.</title>
        <authorList>
            <person name="Baruah I.K."/>
            <person name="Leung J."/>
            <person name="Bukari Y."/>
            <person name="Amoako-Attah I."/>
            <person name="Meinhardt L.W."/>
            <person name="Bailey B.A."/>
            <person name="Cohen S.P."/>
        </authorList>
    </citation>
    <scope>NUCLEOTIDE SEQUENCE [LARGE SCALE GENOMIC DNA]</scope>
    <source>
        <strain evidence="15 16">GH-19</strain>
    </source>
</reference>
<keyword evidence="11" id="KW-0503">Monooxygenase</keyword>
<dbReference type="Pfam" id="PF00067">
    <property type="entry name" value="p450"/>
    <property type="match status" value="2"/>
</dbReference>
<evidence type="ECO:0000256" key="3">
    <source>
        <dbReference type="ARBA" id="ARBA00004721"/>
    </source>
</evidence>
<evidence type="ECO:0000256" key="4">
    <source>
        <dbReference type="ARBA" id="ARBA00010617"/>
    </source>
</evidence>
<keyword evidence="12 14" id="KW-0472">Membrane</keyword>
<evidence type="ECO:0000256" key="5">
    <source>
        <dbReference type="ARBA" id="ARBA00022617"/>
    </source>
</evidence>
<evidence type="ECO:0000256" key="8">
    <source>
        <dbReference type="ARBA" id="ARBA00022989"/>
    </source>
</evidence>
<comment type="subcellular location">
    <subcellularLocation>
        <location evidence="2">Membrane</location>
    </subcellularLocation>
</comment>
<evidence type="ECO:0000256" key="2">
    <source>
        <dbReference type="ARBA" id="ARBA00004370"/>
    </source>
</evidence>
<evidence type="ECO:0000256" key="12">
    <source>
        <dbReference type="ARBA" id="ARBA00023136"/>
    </source>
</evidence>
<dbReference type="InterPro" id="IPR001128">
    <property type="entry name" value="Cyt_P450"/>
</dbReference>
<dbReference type="SUPFAM" id="SSF48264">
    <property type="entry name" value="Cytochrome P450"/>
    <property type="match status" value="1"/>
</dbReference>
<evidence type="ECO:0000313" key="16">
    <source>
        <dbReference type="Proteomes" id="UP001498398"/>
    </source>
</evidence>
<comment type="cofactor">
    <cofactor evidence="1">
        <name>heme</name>
        <dbReference type="ChEBI" id="CHEBI:30413"/>
    </cofactor>
</comment>
<keyword evidence="6 14" id="KW-0812">Transmembrane</keyword>
<keyword evidence="9" id="KW-0560">Oxidoreductase</keyword>
<dbReference type="Proteomes" id="UP001498398">
    <property type="component" value="Unassembled WGS sequence"/>
</dbReference>
<evidence type="ECO:0000256" key="6">
    <source>
        <dbReference type="ARBA" id="ARBA00022692"/>
    </source>
</evidence>
<dbReference type="InterPro" id="IPR050121">
    <property type="entry name" value="Cytochrome_P450_monoxygenase"/>
</dbReference>
<evidence type="ECO:0000256" key="10">
    <source>
        <dbReference type="ARBA" id="ARBA00023004"/>
    </source>
</evidence>
<evidence type="ECO:0000256" key="14">
    <source>
        <dbReference type="SAM" id="Phobius"/>
    </source>
</evidence>
<sequence length="584" mass="65311">MSPITYTLDFVNNQIDIVQKLPISVVVVLAGIGISTFLVFYQLALYPFLLSPLRKLPGPPLGPNLLIGRFGEIVRGEAGIPQREWVKKYGRTIRVVGPFGLQRLIFTTPEALQKILVSGWTTNPRPKFMRDTLGIVAGYGLLTVTGNEHRQMRKAMNPAFSIPSLMAQTDMYHDALDGLVDILNNNIEAEEKEIGKGKGKIELMYEWMSKVTLDIICLSAFGYETDSLHNPHNELAEAYEELIRLQTGYNLTRFIAILSVPGVPKLLTSEWAWRNRKVIGKIPSLDTAEILIDCMHRIKTVSAQILANKLEETEGLNSYDTTAKKDIMSLLVRARKAEEESREKERSKLGMGAPAGPEPYRMSDKEMMDQVLTFLGAGHETTASGLAWTLWLLANDQASQQKLREEVLPLFEISSTENGSKIRRGRPGYRELKDLVWLDAVVQESLRVYPPVPMTFRQAATTDYIDGVLVPKGTLFYIPIRVVNTHVDIWGEDAEEFRPSRWLPGNVPEKYNVNPSLSMLSFLAGPHACIGKTMAIVEMKAVLATLIANFEFEPAYAGQKAIPTAAVTMKPADNMPLRVKKVRI</sequence>
<keyword evidence="16" id="KW-1185">Reference proteome</keyword>
<dbReference type="InterPro" id="IPR002401">
    <property type="entry name" value="Cyt_P450_E_grp-I"/>
</dbReference>
<accession>A0ABR1JXL6</accession>
<dbReference type="PANTHER" id="PTHR24305:SF166">
    <property type="entry name" value="CYTOCHROME P450 12A4, MITOCHONDRIAL-RELATED"/>
    <property type="match status" value="1"/>
</dbReference>
<evidence type="ECO:0000256" key="11">
    <source>
        <dbReference type="ARBA" id="ARBA00023033"/>
    </source>
</evidence>
<evidence type="ECO:0000256" key="1">
    <source>
        <dbReference type="ARBA" id="ARBA00001971"/>
    </source>
</evidence>
<feature type="compositionally biased region" description="Basic and acidic residues" evidence="13">
    <location>
        <begin position="338"/>
        <end position="348"/>
    </location>
</feature>
<gene>
    <name evidence="15" type="ORF">VKT23_003420</name>
</gene>
<keyword evidence="7" id="KW-0479">Metal-binding</keyword>
<dbReference type="EMBL" id="JBANRG010000003">
    <property type="protein sequence ID" value="KAK7468925.1"/>
    <property type="molecule type" value="Genomic_DNA"/>
</dbReference>
<evidence type="ECO:0000256" key="7">
    <source>
        <dbReference type="ARBA" id="ARBA00022723"/>
    </source>
</evidence>
<feature type="transmembrane region" description="Helical" evidence="14">
    <location>
        <begin position="21"/>
        <end position="44"/>
    </location>
</feature>
<dbReference type="PRINTS" id="PR00463">
    <property type="entry name" value="EP450I"/>
</dbReference>
<dbReference type="PRINTS" id="PR00385">
    <property type="entry name" value="P450"/>
</dbReference>
<evidence type="ECO:0000256" key="13">
    <source>
        <dbReference type="SAM" id="MobiDB-lite"/>
    </source>
</evidence>
<comment type="caution">
    <text evidence="15">The sequence shown here is derived from an EMBL/GenBank/DDBJ whole genome shotgun (WGS) entry which is preliminary data.</text>
</comment>
<organism evidence="15 16">
    <name type="scientific">Marasmiellus scandens</name>
    <dbReference type="NCBI Taxonomy" id="2682957"/>
    <lineage>
        <taxon>Eukaryota</taxon>
        <taxon>Fungi</taxon>
        <taxon>Dikarya</taxon>
        <taxon>Basidiomycota</taxon>
        <taxon>Agaricomycotina</taxon>
        <taxon>Agaricomycetes</taxon>
        <taxon>Agaricomycetidae</taxon>
        <taxon>Agaricales</taxon>
        <taxon>Marasmiineae</taxon>
        <taxon>Omphalotaceae</taxon>
        <taxon>Marasmiellus</taxon>
    </lineage>
</organism>
<comment type="similarity">
    <text evidence="4">Belongs to the cytochrome P450 family.</text>
</comment>
<proteinExistence type="inferred from homology"/>
<comment type="pathway">
    <text evidence="3">Secondary metabolite biosynthesis; terpenoid biosynthesis.</text>
</comment>